<keyword evidence="5 6" id="KW-0472">Membrane</keyword>
<dbReference type="PANTHER" id="PTHR42709:SF6">
    <property type="entry name" value="UNDECAPRENYL PHOSPHATE TRANSPORTER A"/>
    <property type="match status" value="1"/>
</dbReference>
<proteinExistence type="predicted"/>
<comment type="subcellular location">
    <subcellularLocation>
        <location evidence="1">Cell membrane</location>
        <topology evidence="1">Multi-pass membrane protein</topology>
    </subcellularLocation>
</comment>
<dbReference type="GO" id="GO:0005886">
    <property type="term" value="C:plasma membrane"/>
    <property type="evidence" value="ECO:0007669"/>
    <property type="project" value="UniProtKB-SubCell"/>
</dbReference>
<evidence type="ECO:0000256" key="4">
    <source>
        <dbReference type="ARBA" id="ARBA00022989"/>
    </source>
</evidence>
<protein>
    <submittedName>
        <fullName evidence="8">Putative membrane-associated protein</fullName>
    </submittedName>
</protein>
<accession>M5PYL0</accession>
<dbReference type="RefSeq" id="WP_005982933.1">
    <property type="nucleotide sequence ID" value="NZ_AOSV01000002.1"/>
</dbReference>
<evidence type="ECO:0000256" key="3">
    <source>
        <dbReference type="ARBA" id="ARBA00022692"/>
    </source>
</evidence>
<evidence type="ECO:0000313" key="8">
    <source>
        <dbReference type="EMBL" id="EMG39105.1"/>
    </source>
</evidence>
<feature type="transmembrane region" description="Helical" evidence="6">
    <location>
        <begin position="16"/>
        <end position="35"/>
    </location>
</feature>
<dbReference type="Proteomes" id="UP000011922">
    <property type="component" value="Unassembled WGS sequence"/>
</dbReference>
<dbReference type="Pfam" id="PF09335">
    <property type="entry name" value="VTT_dom"/>
    <property type="match status" value="1"/>
</dbReference>
<evidence type="ECO:0000256" key="6">
    <source>
        <dbReference type="SAM" id="Phobius"/>
    </source>
</evidence>
<keyword evidence="3 6" id="KW-0812">Transmembrane</keyword>
<organism evidence="8 9">
    <name type="scientific">Desulfocurvibacter africanus PCS</name>
    <dbReference type="NCBI Taxonomy" id="1262666"/>
    <lineage>
        <taxon>Bacteria</taxon>
        <taxon>Pseudomonadati</taxon>
        <taxon>Thermodesulfobacteriota</taxon>
        <taxon>Desulfovibrionia</taxon>
        <taxon>Desulfovibrionales</taxon>
        <taxon>Desulfovibrionaceae</taxon>
        <taxon>Desulfocurvibacter</taxon>
    </lineage>
</organism>
<gene>
    <name evidence="8" type="ORF">PCS_00112</name>
</gene>
<dbReference type="PATRIC" id="fig|1262666.3.peg.112"/>
<feature type="transmembrane region" description="Helical" evidence="6">
    <location>
        <begin position="139"/>
        <end position="164"/>
    </location>
</feature>
<reference evidence="8 9" key="1">
    <citation type="journal article" date="2013" name="Genome Announc.">
        <title>Draft Genome Sequence for Desulfovibrio africanus Strain PCS.</title>
        <authorList>
            <person name="Brown S.D."/>
            <person name="Utturkar S.M."/>
            <person name="Arkin A.P."/>
            <person name="Deutschbauer A.M."/>
            <person name="Elias D.A."/>
            <person name="Hazen T.C."/>
            <person name="Chakraborty R."/>
        </authorList>
    </citation>
    <scope>NUCLEOTIDE SEQUENCE [LARGE SCALE GENOMIC DNA]</scope>
    <source>
        <strain evidence="8 9">PCS</strain>
    </source>
</reference>
<keyword evidence="4 6" id="KW-1133">Transmembrane helix</keyword>
<dbReference type="AlphaFoldDB" id="M5PYL0"/>
<feature type="transmembrane region" description="Helical" evidence="6">
    <location>
        <begin position="176"/>
        <end position="196"/>
    </location>
</feature>
<sequence length="210" mass="23148">MLTETITRFAVQCLEATGYLGAGLLMALESMIAPVPSEAVMPFVGFLVADGQWSLWPAIVVTSVGSLLGSLLSYLMGYYGGKPVVLKLGRFLLLDAHDLEITERFFQRRCCTWAVFASRFVPVIRHLISIPAGVGRMKLLPFMAVTLVGATLWNGFLLACGMLLREHWGIVQRYSHQVDIVVVLLIGLAAACFIYMRLRSKRITPVPTGE</sequence>
<feature type="domain" description="VTT" evidence="7">
    <location>
        <begin position="35"/>
        <end position="161"/>
    </location>
</feature>
<feature type="transmembrane region" description="Helical" evidence="6">
    <location>
        <begin position="55"/>
        <end position="80"/>
    </location>
</feature>
<dbReference type="EMBL" id="AOSV01000002">
    <property type="protein sequence ID" value="EMG39105.1"/>
    <property type="molecule type" value="Genomic_DNA"/>
</dbReference>
<evidence type="ECO:0000256" key="5">
    <source>
        <dbReference type="ARBA" id="ARBA00023136"/>
    </source>
</evidence>
<evidence type="ECO:0000259" key="7">
    <source>
        <dbReference type="Pfam" id="PF09335"/>
    </source>
</evidence>
<evidence type="ECO:0000256" key="1">
    <source>
        <dbReference type="ARBA" id="ARBA00004651"/>
    </source>
</evidence>
<dbReference type="InterPro" id="IPR032816">
    <property type="entry name" value="VTT_dom"/>
</dbReference>
<comment type="caution">
    <text evidence="8">The sequence shown here is derived from an EMBL/GenBank/DDBJ whole genome shotgun (WGS) entry which is preliminary data.</text>
</comment>
<keyword evidence="2" id="KW-1003">Cell membrane</keyword>
<dbReference type="PANTHER" id="PTHR42709">
    <property type="entry name" value="ALKALINE PHOSPHATASE LIKE PROTEIN"/>
    <property type="match status" value="1"/>
</dbReference>
<evidence type="ECO:0000313" key="9">
    <source>
        <dbReference type="Proteomes" id="UP000011922"/>
    </source>
</evidence>
<name>M5PYL0_DESAF</name>
<dbReference type="OrthoDB" id="9813426at2"/>
<dbReference type="InterPro" id="IPR051311">
    <property type="entry name" value="DedA_domain"/>
</dbReference>
<evidence type="ECO:0000256" key="2">
    <source>
        <dbReference type="ARBA" id="ARBA00022475"/>
    </source>
</evidence>